<keyword evidence="3" id="KW-1185">Reference proteome</keyword>
<accession>A0ABR4A022</accession>
<protein>
    <recommendedName>
        <fullName evidence="1">DUF7029 domain-containing protein</fullName>
    </recommendedName>
</protein>
<feature type="domain" description="DUF7029" evidence="1">
    <location>
        <begin position="3"/>
        <end position="44"/>
    </location>
</feature>
<dbReference type="Proteomes" id="UP001590950">
    <property type="component" value="Unassembled WGS sequence"/>
</dbReference>
<organism evidence="2 3">
    <name type="scientific">Stereocaulon virgatum</name>
    <dbReference type="NCBI Taxonomy" id="373712"/>
    <lineage>
        <taxon>Eukaryota</taxon>
        <taxon>Fungi</taxon>
        <taxon>Dikarya</taxon>
        <taxon>Ascomycota</taxon>
        <taxon>Pezizomycotina</taxon>
        <taxon>Lecanoromycetes</taxon>
        <taxon>OSLEUM clade</taxon>
        <taxon>Lecanoromycetidae</taxon>
        <taxon>Lecanorales</taxon>
        <taxon>Lecanorineae</taxon>
        <taxon>Stereocaulaceae</taxon>
        <taxon>Stereocaulon</taxon>
    </lineage>
</organism>
<proteinExistence type="predicted"/>
<evidence type="ECO:0000313" key="2">
    <source>
        <dbReference type="EMBL" id="KAL2038815.1"/>
    </source>
</evidence>
<dbReference type="Pfam" id="PF22974">
    <property type="entry name" value="DUF7029"/>
    <property type="match status" value="1"/>
</dbReference>
<dbReference type="EMBL" id="JBEFKJ010000030">
    <property type="protein sequence ID" value="KAL2038815.1"/>
    <property type="molecule type" value="Genomic_DNA"/>
</dbReference>
<reference evidence="2 3" key="1">
    <citation type="submission" date="2024-09" db="EMBL/GenBank/DDBJ databases">
        <title>Rethinking Asexuality: The Enigmatic Case of Functional Sexual Genes in Lepraria (Stereocaulaceae).</title>
        <authorList>
            <person name="Doellman M."/>
            <person name="Sun Y."/>
            <person name="Barcenas-Pena A."/>
            <person name="Lumbsch H.T."/>
            <person name="Grewe F."/>
        </authorList>
    </citation>
    <scope>NUCLEOTIDE SEQUENCE [LARGE SCALE GENOMIC DNA]</scope>
    <source>
        <strain evidence="2 3">Mercado 3170</strain>
    </source>
</reference>
<sequence length="179" mass="19681">MLRCNPADERQPYFISNITEDNATLTTHLAAKPAPWSDVAGTYDLEFGQTHPYPNSQRLKERDLISDGLNAAKLSFDKSVSVSVPVNVGQQGQRTNIYTGNNGGFVLDCTNCFVTGSFEFSGHVSTKDRKLKDLVLTASPKGVQAELELEATISSAANLLNYDKEIFNAPRAWSWNHSP</sequence>
<evidence type="ECO:0000313" key="3">
    <source>
        <dbReference type="Proteomes" id="UP001590950"/>
    </source>
</evidence>
<evidence type="ECO:0000259" key="1">
    <source>
        <dbReference type="Pfam" id="PF22974"/>
    </source>
</evidence>
<gene>
    <name evidence="2" type="ORF">N7G274_008573</name>
</gene>
<dbReference type="InterPro" id="IPR054293">
    <property type="entry name" value="DUF7029"/>
</dbReference>
<comment type="caution">
    <text evidence="2">The sequence shown here is derived from an EMBL/GenBank/DDBJ whole genome shotgun (WGS) entry which is preliminary data.</text>
</comment>
<name>A0ABR4A022_9LECA</name>